<evidence type="ECO:0000256" key="2">
    <source>
        <dbReference type="ARBA" id="ARBA00004651"/>
    </source>
</evidence>
<evidence type="ECO:0000256" key="10">
    <source>
        <dbReference type="ARBA" id="ARBA00022679"/>
    </source>
</evidence>
<evidence type="ECO:0000313" key="20">
    <source>
        <dbReference type="EMBL" id="MFC3688324.1"/>
    </source>
</evidence>
<comment type="catalytic activity">
    <reaction evidence="1 18">
        <text>a 1,2-diacyl-sn-glycero-3-phosphate + CTP + H(+) = a CDP-1,2-diacyl-sn-glycerol + diphosphate</text>
        <dbReference type="Rhea" id="RHEA:16229"/>
        <dbReference type="ChEBI" id="CHEBI:15378"/>
        <dbReference type="ChEBI" id="CHEBI:33019"/>
        <dbReference type="ChEBI" id="CHEBI:37563"/>
        <dbReference type="ChEBI" id="CHEBI:58332"/>
        <dbReference type="ChEBI" id="CHEBI:58608"/>
        <dbReference type="EC" id="2.7.7.41"/>
    </reaction>
</comment>
<evidence type="ECO:0000256" key="15">
    <source>
        <dbReference type="ARBA" id="ARBA00023136"/>
    </source>
</evidence>
<protein>
    <recommendedName>
        <fullName evidence="7 18">Phosphatidate cytidylyltransferase</fullName>
        <ecNumber evidence="6 18">2.7.7.41</ecNumber>
    </recommendedName>
</protein>
<dbReference type="EMBL" id="JBHRWW010000004">
    <property type="protein sequence ID" value="MFC3688324.1"/>
    <property type="molecule type" value="Genomic_DNA"/>
</dbReference>
<dbReference type="Proteomes" id="UP001595685">
    <property type="component" value="Unassembled WGS sequence"/>
</dbReference>
<evidence type="ECO:0000256" key="13">
    <source>
        <dbReference type="ARBA" id="ARBA00022989"/>
    </source>
</evidence>
<evidence type="ECO:0000256" key="18">
    <source>
        <dbReference type="RuleBase" id="RU003938"/>
    </source>
</evidence>
<evidence type="ECO:0000256" key="7">
    <source>
        <dbReference type="ARBA" id="ARBA00019373"/>
    </source>
</evidence>
<feature type="transmembrane region" description="Helical" evidence="19">
    <location>
        <begin position="55"/>
        <end position="74"/>
    </location>
</feature>
<evidence type="ECO:0000256" key="6">
    <source>
        <dbReference type="ARBA" id="ARBA00012487"/>
    </source>
</evidence>
<keyword evidence="12 18" id="KW-0548">Nucleotidyltransferase</keyword>
<feature type="transmembrane region" description="Helical" evidence="19">
    <location>
        <begin position="134"/>
        <end position="153"/>
    </location>
</feature>
<keyword evidence="15 19" id="KW-0472">Membrane</keyword>
<keyword evidence="9" id="KW-0444">Lipid biosynthesis</keyword>
<dbReference type="GO" id="GO:0016779">
    <property type="term" value="F:nucleotidyltransferase activity"/>
    <property type="evidence" value="ECO:0007669"/>
    <property type="project" value="UniProtKB-KW"/>
</dbReference>
<dbReference type="EC" id="2.7.7.41" evidence="6 18"/>
<keyword evidence="14" id="KW-0443">Lipid metabolism</keyword>
<feature type="transmembrane region" description="Helical" evidence="19">
    <location>
        <begin position="105"/>
        <end position="122"/>
    </location>
</feature>
<keyword evidence="8" id="KW-1003">Cell membrane</keyword>
<keyword evidence="16" id="KW-0594">Phospholipid biosynthesis</keyword>
<sequence>MVAAPGSVPPSTSLARTGRRLKDRRAGRNLPAAVAVGSGLGALVAVSLFVRKEAFVVLAAAAIVLAVWELSNAFRARRIRIPVVPVVVGAVGMLASAFVGGAEALLVTFALTAFAVLMWRVLDGPNPVRDVTAGVFTAAYVPFLAGFAVLLLAQPDGASRVLAFLLVGIGSDIGGYAFGVVWGKHPLAPSVSPKKSWEGLVGSAVFAVALGIAGVTLALDGPWWAGLVLGLAIVLTATVGDLSESLLKRDLGIKDMGSLLPGHGGIMDRLDSLLPAAPVAYVLLTALVPVAA</sequence>
<proteinExistence type="inferred from homology"/>
<comment type="caution">
    <text evidence="20">The sequence shown here is derived from an EMBL/GenBank/DDBJ whole genome shotgun (WGS) entry which is preliminary data.</text>
</comment>
<dbReference type="PANTHER" id="PTHR46382">
    <property type="entry name" value="PHOSPHATIDATE CYTIDYLYLTRANSFERASE"/>
    <property type="match status" value="1"/>
</dbReference>
<keyword evidence="10 18" id="KW-0808">Transferase</keyword>
<evidence type="ECO:0000256" key="4">
    <source>
        <dbReference type="ARBA" id="ARBA00005189"/>
    </source>
</evidence>
<dbReference type="Pfam" id="PF01148">
    <property type="entry name" value="CTP_transf_1"/>
    <property type="match status" value="1"/>
</dbReference>
<dbReference type="RefSeq" id="WP_340292738.1">
    <property type="nucleotide sequence ID" value="NZ_JBBEOI010000081.1"/>
</dbReference>
<evidence type="ECO:0000256" key="12">
    <source>
        <dbReference type="ARBA" id="ARBA00022695"/>
    </source>
</evidence>
<evidence type="ECO:0000256" key="9">
    <source>
        <dbReference type="ARBA" id="ARBA00022516"/>
    </source>
</evidence>
<comment type="pathway">
    <text evidence="4">Lipid metabolism.</text>
</comment>
<keyword evidence="13 19" id="KW-1133">Transmembrane helix</keyword>
<gene>
    <name evidence="20" type="ORF">ACFOLH_08220</name>
</gene>
<keyword evidence="11 18" id="KW-0812">Transmembrane</keyword>
<comment type="similarity">
    <text evidence="5 18">Belongs to the CDS family.</text>
</comment>
<feature type="transmembrane region" description="Helical" evidence="19">
    <location>
        <begin position="223"/>
        <end position="242"/>
    </location>
</feature>
<comment type="pathway">
    <text evidence="3 18">Phospholipid metabolism; CDP-diacylglycerol biosynthesis; CDP-diacylglycerol from sn-glycerol 3-phosphate: step 3/3.</text>
</comment>
<organism evidence="20 21">
    <name type="scientific">Aquipuribacter hungaricus</name>
    <dbReference type="NCBI Taxonomy" id="545624"/>
    <lineage>
        <taxon>Bacteria</taxon>
        <taxon>Bacillati</taxon>
        <taxon>Actinomycetota</taxon>
        <taxon>Actinomycetes</taxon>
        <taxon>Micrococcales</taxon>
        <taxon>Intrasporangiaceae</taxon>
        <taxon>Aquipuribacter</taxon>
    </lineage>
</organism>
<evidence type="ECO:0000256" key="14">
    <source>
        <dbReference type="ARBA" id="ARBA00023098"/>
    </source>
</evidence>
<name>A0ABV7WG41_9MICO</name>
<evidence type="ECO:0000256" key="17">
    <source>
        <dbReference type="ARBA" id="ARBA00023264"/>
    </source>
</evidence>
<dbReference type="InterPro" id="IPR000374">
    <property type="entry name" value="PC_trans"/>
</dbReference>
<dbReference type="PANTHER" id="PTHR46382:SF1">
    <property type="entry name" value="PHOSPHATIDATE CYTIDYLYLTRANSFERASE"/>
    <property type="match status" value="1"/>
</dbReference>
<dbReference type="PROSITE" id="PS01315">
    <property type="entry name" value="CDS"/>
    <property type="match status" value="1"/>
</dbReference>
<keyword evidence="17" id="KW-1208">Phospholipid metabolism</keyword>
<keyword evidence="21" id="KW-1185">Reference proteome</keyword>
<accession>A0ABV7WG41</accession>
<evidence type="ECO:0000256" key="5">
    <source>
        <dbReference type="ARBA" id="ARBA00010185"/>
    </source>
</evidence>
<reference evidence="21" key="1">
    <citation type="journal article" date="2019" name="Int. J. Syst. Evol. Microbiol.">
        <title>The Global Catalogue of Microorganisms (GCM) 10K type strain sequencing project: providing services to taxonomists for standard genome sequencing and annotation.</title>
        <authorList>
            <consortium name="The Broad Institute Genomics Platform"/>
            <consortium name="The Broad Institute Genome Sequencing Center for Infectious Disease"/>
            <person name="Wu L."/>
            <person name="Ma J."/>
        </authorList>
    </citation>
    <scope>NUCLEOTIDE SEQUENCE [LARGE SCALE GENOMIC DNA]</scope>
    <source>
        <strain evidence="21">NCAIM B.02333</strain>
    </source>
</reference>
<comment type="subcellular location">
    <subcellularLocation>
        <location evidence="2">Cell membrane</location>
        <topology evidence="2">Multi-pass membrane protein</topology>
    </subcellularLocation>
</comment>
<evidence type="ECO:0000256" key="3">
    <source>
        <dbReference type="ARBA" id="ARBA00005119"/>
    </source>
</evidence>
<evidence type="ECO:0000256" key="19">
    <source>
        <dbReference type="SAM" id="Phobius"/>
    </source>
</evidence>
<evidence type="ECO:0000313" key="21">
    <source>
        <dbReference type="Proteomes" id="UP001595685"/>
    </source>
</evidence>
<feature type="transmembrane region" description="Helical" evidence="19">
    <location>
        <begin position="159"/>
        <end position="178"/>
    </location>
</feature>
<feature type="transmembrane region" description="Helical" evidence="19">
    <location>
        <begin position="29"/>
        <end position="49"/>
    </location>
</feature>
<evidence type="ECO:0000256" key="11">
    <source>
        <dbReference type="ARBA" id="ARBA00022692"/>
    </source>
</evidence>
<feature type="transmembrane region" description="Helical" evidence="19">
    <location>
        <begin position="199"/>
        <end position="217"/>
    </location>
</feature>
<evidence type="ECO:0000256" key="1">
    <source>
        <dbReference type="ARBA" id="ARBA00001698"/>
    </source>
</evidence>
<evidence type="ECO:0000256" key="16">
    <source>
        <dbReference type="ARBA" id="ARBA00023209"/>
    </source>
</evidence>
<evidence type="ECO:0000256" key="8">
    <source>
        <dbReference type="ARBA" id="ARBA00022475"/>
    </source>
</evidence>